<dbReference type="Proteomes" id="UP000279307">
    <property type="component" value="Chromosome 6"/>
</dbReference>
<evidence type="ECO:0000313" key="1">
    <source>
        <dbReference type="EMBL" id="RLU21768.1"/>
    </source>
</evidence>
<dbReference type="EMBL" id="QOIP01000006">
    <property type="protein sequence ID" value="RLU21768.1"/>
    <property type="molecule type" value="Genomic_DNA"/>
</dbReference>
<accession>A0A3L8DPM2</accession>
<sequence>MCQPLPRGEFRWVEDVSTLDVQAIPPDSHTGYILEVDLEYPRYLHDAHADLPFCPTRKAPPDKRQEKLLATLCDKQRRAVFGENLLAVELQRLKATFNRPIYVGMCILDISKMRLYEFHYDYMAPLYGDKCRIMYTDTDSLIYRIECEDASAGEELATGASRLATLKLTTFRLTTLKLTTFRLTTLILTTLRLTTVPIDHVDIDHGPD</sequence>
<reference evidence="1 2" key="1">
    <citation type="journal article" date="2018" name="Genome Res.">
        <title>The genomic architecture and molecular evolution of ant odorant receptors.</title>
        <authorList>
            <person name="McKenzie S.K."/>
            <person name="Kronauer D.J.C."/>
        </authorList>
    </citation>
    <scope>NUCLEOTIDE SEQUENCE [LARGE SCALE GENOMIC DNA]</scope>
    <source>
        <strain evidence="1">Clonal line C1</strain>
    </source>
</reference>
<evidence type="ECO:0000313" key="2">
    <source>
        <dbReference type="Proteomes" id="UP000279307"/>
    </source>
</evidence>
<dbReference type="PANTHER" id="PTHR31511">
    <property type="entry name" value="PROTEIN CBG23764"/>
    <property type="match status" value="1"/>
</dbReference>
<name>A0A3L8DPM2_OOCBI</name>
<dbReference type="AlphaFoldDB" id="A0A3L8DPM2"/>
<organism evidence="1 2">
    <name type="scientific">Ooceraea biroi</name>
    <name type="common">Clonal raider ant</name>
    <name type="synonym">Cerapachys biroi</name>
    <dbReference type="NCBI Taxonomy" id="2015173"/>
    <lineage>
        <taxon>Eukaryota</taxon>
        <taxon>Metazoa</taxon>
        <taxon>Ecdysozoa</taxon>
        <taxon>Arthropoda</taxon>
        <taxon>Hexapoda</taxon>
        <taxon>Insecta</taxon>
        <taxon>Pterygota</taxon>
        <taxon>Neoptera</taxon>
        <taxon>Endopterygota</taxon>
        <taxon>Hymenoptera</taxon>
        <taxon>Apocrita</taxon>
        <taxon>Aculeata</taxon>
        <taxon>Formicoidea</taxon>
        <taxon>Formicidae</taxon>
        <taxon>Dorylinae</taxon>
        <taxon>Ooceraea</taxon>
    </lineage>
</organism>
<comment type="caution">
    <text evidence="1">The sequence shown here is derived from an EMBL/GenBank/DDBJ whole genome shotgun (WGS) entry which is preliminary data.</text>
</comment>
<dbReference type="PANTHER" id="PTHR31511:SF12">
    <property type="entry name" value="RHO TERMINATION FACTOR N-TERMINAL DOMAIN-CONTAINING PROTEIN"/>
    <property type="match status" value="1"/>
</dbReference>
<gene>
    <name evidence="1" type="ORF">DMN91_006144</name>
</gene>
<dbReference type="InterPro" id="IPR043502">
    <property type="entry name" value="DNA/RNA_pol_sf"/>
</dbReference>
<protein>
    <submittedName>
        <fullName evidence="1">Uncharacterized protein</fullName>
    </submittedName>
</protein>
<dbReference type="SUPFAM" id="SSF56672">
    <property type="entry name" value="DNA/RNA polymerases"/>
    <property type="match status" value="1"/>
</dbReference>
<proteinExistence type="predicted"/>
<dbReference type="GO" id="GO:0071897">
    <property type="term" value="P:DNA biosynthetic process"/>
    <property type="evidence" value="ECO:0007669"/>
    <property type="project" value="UniProtKB-ARBA"/>
</dbReference>